<dbReference type="STRING" id="1348612.A0A397J3Z3"/>
<dbReference type="AlphaFoldDB" id="A0A397J3Z3"/>
<dbReference type="Proteomes" id="UP000266861">
    <property type="component" value="Unassembled WGS sequence"/>
</dbReference>
<evidence type="ECO:0000313" key="1">
    <source>
        <dbReference type="EMBL" id="RHZ80716.1"/>
    </source>
</evidence>
<proteinExistence type="predicted"/>
<dbReference type="EMBL" id="PQFF01000123">
    <property type="protein sequence ID" value="RHZ80716.1"/>
    <property type="molecule type" value="Genomic_DNA"/>
</dbReference>
<protein>
    <submittedName>
        <fullName evidence="1">Uncharacterized protein</fullName>
    </submittedName>
</protein>
<sequence>MTLIILGKKGELQIPSCISLSHQPTSKDCSLITLISEQNTNEFILKEITAISRLNDMDPAEIIYLQIKVFIPLNQEVKNNIEDFEIEQVIFLKVHKTQGLTLPKVCLALDGNIFSSGQAYVALSQCPTWDDIEISHLDQSAFMTDQNVIQECQLKFQD</sequence>
<accession>A0A397J3Z3</accession>
<comment type="caution">
    <text evidence="1">The sequence shown here is derived from an EMBL/GenBank/DDBJ whole genome shotgun (WGS) entry which is preliminary data.</text>
</comment>
<reference evidence="1 2" key="1">
    <citation type="submission" date="2018-08" db="EMBL/GenBank/DDBJ databases">
        <title>Genome and evolution of the arbuscular mycorrhizal fungus Diversispora epigaea (formerly Glomus versiforme) and its bacterial endosymbionts.</title>
        <authorList>
            <person name="Sun X."/>
            <person name="Fei Z."/>
            <person name="Harrison M."/>
        </authorList>
    </citation>
    <scope>NUCLEOTIDE SEQUENCE [LARGE SCALE GENOMIC DNA]</scope>
    <source>
        <strain evidence="1 2">IT104</strain>
    </source>
</reference>
<evidence type="ECO:0000313" key="2">
    <source>
        <dbReference type="Proteomes" id="UP000266861"/>
    </source>
</evidence>
<name>A0A397J3Z3_9GLOM</name>
<organism evidence="1 2">
    <name type="scientific">Diversispora epigaea</name>
    <dbReference type="NCBI Taxonomy" id="1348612"/>
    <lineage>
        <taxon>Eukaryota</taxon>
        <taxon>Fungi</taxon>
        <taxon>Fungi incertae sedis</taxon>
        <taxon>Mucoromycota</taxon>
        <taxon>Glomeromycotina</taxon>
        <taxon>Glomeromycetes</taxon>
        <taxon>Diversisporales</taxon>
        <taxon>Diversisporaceae</taxon>
        <taxon>Diversispora</taxon>
    </lineage>
</organism>
<gene>
    <name evidence="1" type="ORF">Glove_132g54</name>
</gene>
<keyword evidence="2" id="KW-1185">Reference proteome</keyword>